<keyword evidence="2" id="KW-0805">Transcription regulation</keyword>
<dbReference type="Gene3D" id="1.25.40.10">
    <property type="entry name" value="Tetratricopeptide repeat domain"/>
    <property type="match status" value="3"/>
</dbReference>
<dbReference type="PANTHER" id="PTHR35807:SF1">
    <property type="entry name" value="TRANSCRIPTIONAL REGULATOR REDD"/>
    <property type="match status" value="1"/>
</dbReference>
<proteinExistence type="inferred from homology"/>
<dbReference type="Pfam" id="PF13424">
    <property type="entry name" value="TPR_12"/>
    <property type="match status" value="1"/>
</dbReference>
<dbReference type="SUPFAM" id="SSF52540">
    <property type="entry name" value="P-loop containing nucleoside triphosphate hydrolases"/>
    <property type="match status" value="1"/>
</dbReference>
<dbReference type="GO" id="GO:0000160">
    <property type="term" value="P:phosphorelay signal transduction system"/>
    <property type="evidence" value="ECO:0007669"/>
    <property type="project" value="InterPro"/>
</dbReference>
<evidence type="ECO:0000256" key="3">
    <source>
        <dbReference type="ARBA" id="ARBA00023125"/>
    </source>
</evidence>
<evidence type="ECO:0000256" key="1">
    <source>
        <dbReference type="ARBA" id="ARBA00005820"/>
    </source>
</evidence>
<dbReference type="SMART" id="SM00028">
    <property type="entry name" value="TPR"/>
    <property type="match status" value="9"/>
</dbReference>
<dbReference type="PROSITE" id="PS50005">
    <property type="entry name" value="TPR"/>
    <property type="match status" value="1"/>
</dbReference>
<dbReference type="SUPFAM" id="SSF46894">
    <property type="entry name" value="C-terminal effector domain of the bipartite response regulators"/>
    <property type="match status" value="1"/>
</dbReference>
<dbReference type="SMART" id="SM01043">
    <property type="entry name" value="BTAD"/>
    <property type="match status" value="1"/>
</dbReference>
<comment type="similarity">
    <text evidence="1">Belongs to the AfsR/DnrI/RedD regulatory family.</text>
</comment>
<dbReference type="GO" id="GO:0003677">
    <property type="term" value="F:DNA binding"/>
    <property type="evidence" value="ECO:0007669"/>
    <property type="project" value="UniProtKB-UniRule"/>
</dbReference>
<evidence type="ECO:0000313" key="9">
    <source>
        <dbReference type="Proteomes" id="UP000533598"/>
    </source>
</evidence>
<keyword evidence="3 6" id="KW-0238">DNA-binding</keyword>
<protein>
    <submittedName>
        <fullName evidence="8">DNA-binding SARP family transcriptional activator</fullName>
    </submittedName>
</protein>
<organism evidence="8 9">
    <name type="scientific">Crossiella cryophila</name>
    <dbReference type="NCBI Taxonomy" id="43355"/>
    <lineage>
        <taxon>Bacteria</taxon>
        <taxon>Bacillati</taxon>
        <taxon>Actinomycetota</taxon>
        <taxon>Actinomycetes</taxon>
        <taxon>Pseudonocardiales</taxon>
        <taxon>Pseudonocardiaceae</taxon>
        <taxon>Crossiella</taxon>
    </lineage>
</organism>
<dbReference type="PRINTS" id="PR00364">
    <property type="entry name" value="DISEASERSIST"/>
</dbReference>
<name>A0A7W7CI96_9PSEU</name>
<dbReference type="GO" id="GO:0006355">
    <property type="term" value="P:regulation of DNA-templated transcription"/>
    <property type="evidence" value="ECO:0007669"/>
    <property type="project" value="InterPro"/>
</dbReference>
<dbReference type="CDD" id="cd15831">
    <property type="entry name" value="BTAD"/>
    <property type="match status" value="1"/>
</dbReference>
<evidence type="ECO:0000256" key="4">
    <source>
        <dbReference type="ARBA" id="ARBA00023163"/>
    </source>
</evidence>
<keyword evidence="4" id="KW-0804">Transcription</keyword>
<dbReference type="Pfam" id="PF03704">
    <property type="entry name" value="BTAD"/>
    <property type="match status" value="1"/>
</dbReference>
<keyword evidence="9" id="KW-1185">Reference proteome</keyword>
<evidence type="ECO:0000256" key="6">
    <source>
        <dbReference type="PROSITE-ProRule" id="PRU01091"/>
    </source>
</evidence>
<dbReference type="InterPro" id="IPR005158">
    <property type="entry name" value="BTAD"/>
</dbReference>
<dbReference type="InterPro" id="IPR051677">
    <property type="entry name" value="AfsR-DnrI-RedD_regulator"/>
</dbReference>
<sequence>MAGRGVEFRLLGPVEVVLSGRPAPVEAAKHRTLLACLVLRAGQRVEATELVGYLWDDEDRPAHPRGALQTYVRRLRRLLGAELISTVAGGYRLEAAPETADAHRFRQLLAAARQTADLAERTAVLQSALALWRGPALADIASPALRRDYADPLDTERLDALALRFDAELALGRHEPLVPDLWKATAEHPLREEFWRQLMLALYRTQRQAEALETYQRAADVLRQELGVEPSPRLRDLRQSVLTNDPALAAPTVLTTALPAWQPVCQLPPDIGDFVGRDRLGLRIAEELRRGGPVLVSGPPGVGKTALAVRVGHRVRADFPDGQLHVNLHGYATEAALRPTDVLARFLRGLGVPPAQIPLEQEQQAELFRSVLRGRRVLVLLDNASAAEQVLPLLPAEPGCAALVTSRHELPGLGPPMAVDVLRHEDSHGLLAGILGDAEPAALDELAGLCAHLPLALRIAAANLAERPTVPLTDRVHALAADHRLSALSIEGDRAAAVQRAFESSYLALSPELRRLFRYLSLAPGPDVTAYSVAALVDDTVARTGTGMERLAEASLVQRHDPDRYQLHDLLRLYSADRRQLEDSAAEQTGAFTRWLDFYLRSARRAADELYPDIRQLPLPESSGQWELPGLSGYSGHKEWLDTERANLVAAVVRAEQVGQHRESALIADLLRGYFQHLRVLNDWALVSHVGFRAAERLGDDQVTAALHLGAAVLRWFLRDYDQAADHATRAATTYARENDPPQLATALNALAMTQKELNDYPSSIANYRKAIAELEQVDLHRRTVPSLINLGIVFRDLGQLNECREYYEKALAITERYGPPHSRALALTNLGFVLTDLGDPAAAHRSLDAALSAFENMGGHFGQSVARLGKALAFRGEGDVRQCLHYAEQALRTTQATRDYRERALALNLVGWARRAQGDPATAAKHHEEALQICDHLAHQYVRIEILVDLAVSHRLLGQFTAALASANHAVALAEANNHQMRLGQAHTALAWIHLDLGDLPGARSHAAKALAGHRETGHRPGEERTLEVLARIAEAERES</sequence>
<keyword evidence="5" id="KW-0802">TPR repeat</keyword>
<dbReference type="EMBL" id="JACHMH010000001">
    <property type="protein sequence ID" value="MBB4681645.1"/>
    <property type="molecule type" value="Genomic_DNA"/>
</dbReference>
<feature type="DNA-binding region" description="OmpR/PhoB-type" evidence="6">
    <location>
        <begin position="1"/>
        <end position="95"/>
    </location>
</feature>
<dbReference type="InterPro" id="IPR011990">
    <property type="entry name" value="TPR-like_helical_dom_sf"/>
</dbReference>
<dbReference type="InterPro" id="IPR001867">
    <property type="entry name" value="OmpR/PhoB-type_DNA-bd"/>
</dbReference>
<dbReference type="InterPro" id="IPR003593">
    <property type="entry name" value="AAA+_ATPase"/>
</dbReference>
<feature type="domain" description="OmpR/PhoB-type" evidence="7">
    <location>
        <begin position="1"/>
        <end position="95"/>
    </location>
</feature>
<dbReference type="InterPro" id="IPR027417">
    <property type="entry name" value="P-loop_NTPase"/>
</dbReference>
<dbReference type="PROSITE" id="PS51755">
    <property type="entry name" value="OMPR_PHOB"/>
    <property type="match status" value="1"/>
</dbReference>
<evidence type="ECO:0000256" key="5">
    <source>
        <dbReference type="PROSITE-ProRule" id="PRU00339"/>
    </source>
</evidence>
<dbReference type="InterPro" id="IPR016032">
    <property type="entry name" value="Sig_transdc_resp-reg_C-effctor"/>
</dbReference>
<comment type="caution">
    <text evidence="8">The sequence shown here is derived from an EMBL/GenBank/DDBJ whole genome shotgun (WGS) entry which is preliminary data.</text>
</comment>
<feature type="repeat" description="TPR" evidence="5">
    <location>
        <begin position="785"/>
        <end position="818"/>
    </location>
</feature>
<dbReference type="Pfam" id="PF00486">
    <property type="entry name" value="Trans_reg_C"/>
    <property type="match status" value="1"/>
</dbReference>
<dbReference type="RefSeq" id="WP_185008371.1">
    <property type="nucleotide sequence ID" value="NZ_BAAAUI010000014.1"/>
</dbReference>
<gene>
    <name evidence="8" type="ORF">HNR67_007763</name>
</gene>
<evidence type="ECO:0000313" key="8">
    <source>
        <dbReference type="EMBL" id="MBB4681645.1"/>
    </source>
</evidence>
<dbReference type="Proteomes" id="UP000533598">
    <property type="component" value="Unassembled WGS sequence"/>
</dbReference>
<dbReference type="SMART" id="SM00382">
    <property type="entry name" value="AAA"/>
    <property type="match status" value="1"/>
</dbReference>
<reference evidence="8 9" key="1">
    <citation type="submission" date="2020-08" db="EMBL/GenBank/DDBJ databases">
        <title>Sequencing the genomes of 1000 actinobacteria strains.</title>
        <authorList>
            <person name="Klenk H.-P."/>
        </authorList>
    </citation>
    <scope>NUCLEOTIDE SEQUENCE [LARGE SCALE GENOMIC DNA]</scope>
    <source>
        <strain evidence="8 9">DSM 44230</strain>
    </source>
</reference>
<dbReference type="InterPro" id="IPR036388">
    <property type="entry name" value="WH-like_DNA-bd_sf"/>
</dbReference>
<dbReference type="PANTHER" id="PTHR35807">
    <property type="entry name" value="TRANSCRIPTIONAL REGULATOR REDD-RELATED"/>
    <property type="match status" value="1"/>
</dbReference>
<dbReference type="GO" id="GO:0043531">
    <property type="term" value="F:ADP binding"/>
    <property type="evidence" value="ECO:0007669"/>
    <property type="project" value="InterPro"/>
</dbReference>
<dbReference type="Gene3D" id="1.10.10.10">
    <property type="entry name" value="Winged helix-like DNA-binding domain superfamily/Winged helix DNA-binding domain"/>
    <property type="match status" value="1"/>
</dbReference>
<dbReference type="SMART" id="SM00862">
    <property type="entry name" value="Trans_reg_C"/>
    <property type="match status" value="1"/>
</dbReference>
<accession>A0A7W7CI96</accession>
<evidence type="ECO:0000259" key="7">
    <source>
        <dbReference type="PROSITE" id="PS51755"/>
    </source>
</evidence>
<dbReference type="SUPFAM" id="SSF48452">
    <property type="entry name" value="TPR-like"/>
    <property type="match status" value="4"/>
</dbReference>
<dbReference type="InterPro" id="IPR019734">
    <property type="entry name" value="TPR_rpt"/>
</dbReference>
<evidence type="ECO:0000256" key="2">
    <source>
        <dbReference type="ARBA" id="ARBA00023015"/>
    </source>
</evidence>
<dbReference type="AlphaFoldDB" id="A0A7W7CI96"/>
<dbReference type="Gene3D" id="3.40.50.300">
    <property type="entry name" value="P-loop containing nucleotide triphosphate hydrolases"/>
    <property type="match status" value="1"/>
</dbReference>